<dbReference type="AlphaFoldDB" id="A0A7W8CSF0"/>
<evidence type="ECO:0000256" key="1">
    <source>
        <dbReference type="ARBA" id="ARBA00004241"/>
    </source>
</evidence>
<dbReference type="Pfam" id="PF07963">
    <property type="entry name" value="N_methyl"/>
    <property type="match status" value="1"/>
</dbReference>
<comment type="caution">
    <text evidence="4">The sequence shown here is derived from an EMBL/GenBank/DDBJ whole genome shotgun (WGS) entry which is preliminary data.</text>
</comment>
<dbReference type="GO" id="GO:0009986">
    <property type="term" value="C:cell surface"/>
    <property type="evidence" value="ECO:0007669"/>
    <property type="project" value="UniProtKB-SubCell"/>
</dbReference>
<accession>A0A7W8CSF0</accession>
<keyword evidence="3" id="KW-0472">Membrane</keyword>
<organism evidence="4 5">
    <name type="scientific">Planococcus koreensis</name>
    <dbReference type="NCBI Taxonomy" id="112331"/>
    <lineage>
        <taxon>Bacteria</taxon>
        <taxon>Bacillati</taxon>
        <taxon>Bacillota</taxon>
        <taxon>Bacilli</taxon>
        <taxon>Bacillales</taxon>
        <taxon>Caryophanaceae</taxon>
        <taxon>Planococcus</taxon>
    </lineage>
</organism>
<keyword evidence="5" id="KW-1185">Reference proteome</keyword>
<sequence length="190" mass="21046">MKAFKDENGLTLVEVLAALVILSVVFIGIMTIFPQMTLFNEKTETKLDTMNLARQEMADLVAADKWKKVLVSSAVTPDTGMPDYLSEAKMAAEMAAEGYTLSSHESGFDRYQKKSDYLYEADIYLNCETYLNPAVIGEAPAAGTCAKLEPTKLHKVHLKIYDINATSPETYRLSSETFSFISYKATEGTP</sequence>
<dbReference type="EMBL" id="JACHHE010000005">
    <property type="protein sequence ID" value="MBB5180726.1"/>
    <property type="molecule type" value="Genomic_DNA"/>
</dbReference>
<keyword evidence="3" id="KW-1133">Transmembrane helix</keyword>
<keyword evidence="2" id="KW-0178">Competence</keyword>
<dbReference type="Proteomes" id="UP000525923">
    <property type="component" value="Unassembled WGS sequence"/>
</dbReference>
<feature type="transmembrane region" description="Helical" evidence="3">
    <location>
        <begin position="12"/>
        <end position="33"/>
    </location>
</feature>
<protein>
    <submittedName>
        <fullName evidence="4">Prepilin-type N-terminal cleavage/methylation domain-containing protein</fullName>
    </submittedName>
</protein>
<dbReference type="RefSeq" id="WP_183736491.1">
    <property type="nucleotide sequence ID" value="NZ_JACHHE010000005.1"/>
</dbReference>
<dbReference type="InterPro" id="IPR012902">
    <property type="entry name" value="N_methyl_site"/>
</dbReference>
<comment type="subcellular location">
    <subcellularLocation>
        <location evidence="1">Cell surface</location>
    </subcellularLocation>
</comment>
<evidence type="ECO:0000256" key="2">
    <source>
        <dbReference type="ARBA" id="ARBA00023287"/>
    </source>
</evidence>
<dbReference type="NCBIfam" id="TIGR02532">
    <property type="entry name" value="IV_pilin_GFxxxE"/>
    <property type="match status" value="1"/>
</dbReference>
<evidence type="ECO:0000313" key="4">
    <source>
        <dbReference type="EMBL" id="MBB5180726.1"/>
    </source>
</evidence>
<dbReference type="GO" id="GO:0030420">
    <property type="term" value="P:establishment of competence for transformation"/>
    <property type="evidence" value="ECO:0007669"/>
    <property type="project" value="UniProtKB-KW"/>
</dbReference>
<proteinExistence type="predicted"/>
<name>A0A7W8CSF0_9BACL</name>
<reference evidence="4 5" key="1">
    <citation type="submission" date="2020-08" db="EMBL/GenBank/DDBJ databases">
        <title>Genomic Encyclopedia of Type Strains, Phase IV (KMG-IV): sequencing the most valuable type-strain genomes for metagenomic binning, comparative biology and taxonomic classification.</title>
        <authorList>
            <person name="Goeker M."/>
        </authorList>
    </citation>
    <scope>NUCLEOTIDE SEQUENCE [LARGE SCALE GENOMIC DNA]</scope>
    <source>
        <strain evidence="4 5">DSM 15895</strain>
    </source>
</reference>
<evidence type="ECO:0000256" key="3">
    <source>
        <dbReference type="SAM" id="Phobius"/>
    </source>
</evidence>
<gene>
    <name evidence="4" type="ORF">HNQ44_002155</name>
</gene>
<keyword evidence="3" id="KW-0812">Transmembrane</keyword>
<evidence type="ECO:0000313" key="5">
    <source>
        <dbReference type="Proteomes" id="UP000525923"/>
    </source>
</evidence>